<dbReference type="Gramene" id="PUZ60202">
    <property type="protein sequence ID" value="PUZ60202"/>
    <property type="gene ID" value="GQ55_4G105200"/>
</dbReference>
<name>A0A2T7DXB4_9POAL</name>
<organism evidence="1 2">
    <name type="scientific">Panicum hallii var. hallii</name>
    <dbReference type="NCBI Taxonomy" id="1504633"/>
    <lineage>
        <taxon>Eukaryota</taxon>
        <taxon>Viridiplantae</taxon>
        <taxon>Streptophyta</taxon>
        <taxon>Embryophyta</taxon>
        <taxon>Tracheophyta</taxon>
        <taxon>Spermatophyta</taxon>
        <taxon>Magnoliopsida</taxon>
        <taxon>Liliopsida</taxon>
        <taxon>Poales</taxon>
        <taxon>Poaceae</taxon>
        <taxon>PACMAD clade</taxon>
        <taxon>Panicoideae</taxon>
        <taxon>Panicodae</taxon>
        <taxon>Paniceae</taxon>
        <taxon>Panicinae</taxon>
        <taxon>Panicum</taxon>
        <taxon>Panicum sect. Panicum</taxon>
    </lineage>
</organism>
<accession>A0A2T7DXB4</accession>
<dbReference type="AlphaFoldDB" id="A0A2T7DXB4"/>
<sequence>MWTSLAAFLRVAGPATWTPRRRTSGRARAYVDARAPSSPLVAVVGGGRLTGTPPAERYRPCGWFVCSI</sequence>
<reference evidence="1 2" key="1">
    <citation type="submission" date="2018-04" db="EMBL/GenBank/DDBJ databases">
        <title>WGS assembly of Panicum hallii var. hallii HAL2.</title>
        <authorList>
            <person name="Lovell J."/>
            <person name="Jenkins J."/>
            <person name="Lowry D."/>
            <person name="Mamidi S."/>
            <person name="Sreedasyam A."/>
            <person name="Weng X."/>
            <person name="Barry K."/>
            <person name="Bonette J."/>
            <person name="Campitelli B."/>
            <person name="Daum C."/>
            <person name="Gordon S."/>
            <person name="Gould B."/>
            <person name="Lipzen A."/>
            <person name="MacQueen A."/>
            <person name="Palacio-Mejia J."/>
            <person name="Plott C."/>
            <person name="Shakirov E."/>
            <person name="Shu S."/>
            <person name="Yoshinaga Y."/>
            <person name="Zane M."/>
            <person name="Rokhsar D."/>
            <person name="Grimwood J."/>
            <person name="Schmutz J."/>
            <person name="Juenger T."/>
        </authorList>
    </citation>
    <scope>NUCLEOTIDE SEQUENCE [LARGE SCALE GENOMIC DNA]</scope>
    <source>
        <strain evidence="2">cv. HAL2</strain>
    </source>
</reference>
<protein>
    <submittedName>
        <fullName evidence="1">Uncharacterized protein</fullName>
    </submittedName>
</protein>
<evidence type="ECO:0000313" key="1">
    <source>
        <dbReference type="EMBL" id="PUZ60202.1"/>
    </source>
</evidence>
<proteinExistence type="predicted"/>
<evidence type="ECO:0000313" key="2">
    <source>
        <dbReference type="Proteomes" id="UP000244336"/>
    </source>
</evidence>
<dbReference type="EMBL" id="CM009752">
    <property type="protein sequence ID" value="PUZ60202.1"/>
    <property type="molecule type" value="Genomic_DNA"/>
</dbReference>
<gene>
    <name evidence="1" type="ORF">GQ55_4G105200</name>
</gene>
<dbReference type="Proteomes" id="UP000244336">
    <property type="component" value="Chromosome 4"/>
</dbReference>
<keyword evidence="2" id="KW-1185">Reference proteome</keyword>